<evidence type="ECO:0000313" key="2">
    <source>
        <dbReference type="EMBL" id="CAK9029633.1"/>
    </source>
</evidence>
<keyword evidence="3" id="KW-1185">Reference proteome</keyword>
<feature type="region of interest" description="Disordered" evidence="1">
    <location>
        <begin position="1"/>
        <end position="20"/>
    </location>
</feature>
<feature type="region of interest" description="Disordered" evidence="1">
    <location>
        <begin position="60"/>
        <end position="98"/>
    </location>
</feature>
<dbReference type="Proteomes" id="UP001642484">
    <property type="component" value="Unassembled WGS sequence"/>
</dbReference>
<evidence type="ECO:0000256" key="1">
    <source>
        <dbReference type="SAM" id="MobiDB-lite"/>
    </source>
</evidence>
<gene>
    <name evidence="2" type="ORF">CCMP2556_LOCUS17560</name>
</gene>
<name>A0ABP0KSF5_9DINO</name>
<comment type="caution">
    <text evidence="2">The sequence shown here is derived from an EMBL/GenBank/DDBJ whole genome shotgun (WGS) entry which is preliminary data.</text>
</comment>
<sequence length="961" mass="106680">SRLQVPHAHGATFTEGATQRLLEEPQGQRQGLWHRFRRSFNSFAGGDSLHENGVAFSPELEREVRRTFPSPTSSSRGARSRAAAPAPESGAQVGRYGGNDAVSFEDMQAFTDPAADTASTFLGQAPRHVHSNKNLLPGQRPWSAFKRGTQIIVLLWAASVVWAIARAVLNVYDAYVEHKHTQTTAQQEILRPQLTQSLCEGIDEELRSKQILQWMDRRGRQGRVLDHGCGWQRAQQVALQAMCGTVHVAWLGNGTRWPERARVPGGGVEERSHLDSDGQLAFSVQTSEVALPSLSWIVFFALRDAFVPRGSPRPLRPLRTSQHAALWDVLLPNEPVNVPLNTSALSNQLQDVIFTVNQKGWPQVDIDLPPGLLLGVEGDAPDELEPKKELSKEEEKQGDRELAGGLIQFFYEFKNAVNLCVLFRSRALATDAKVTWGDYGKARVIGFPPARVMEMEESQAVALAKLLRNRPYVVAVAPKARQLRALQELSEAKDVKMMLILLNARVRCRSEDCKDIRKDVAFASNPVFHVSFVGKGEAEASATAEDSSLESSAVKEHLWQRCQRWVRSKFSAERTVDTIDKKVGYRLGINTDHHLHGVTFHELKLTFNRETYLCVALFALAFMWRNRRQPKALVATGMPTKRGSLQRVGIQTLVQQQPLGKVRAKWFVGGTMFGHFMCFCAEEVEKSINSSEDEPPEDESLIKGSRQASIDVKVAPKLHDLIARDSGEIDLGSVELGGVLWRVSARQRDHRDKIGFYLNHRSGTRDQIAFSIKIVETHNGQVLQEERHEGNWVMLRVPPFNFGVASDGKGACVRAAQLAQVQSLRIEFTAHGPALDHWACLAVQAGLQRSLGPGLTIRALALHLPGGTPPRVFARTKQDALLMLEPRGRRLQPLVEVEPPQNGSHPPETLLVLNGLLFSDQAAEGGGLTAYLLQTGVKFHWPRQEGALKNLTSGAFCRQLT</sequence>
<evidence type="ECO:0008006" key="4">
    <source>
        <dbReference type="Google" id="ProtNLM"/>
    </source>
</evidence>
<proteinExistence type="predicted"/>
<feature type="non-terminal residue" evidence="2">
    <location>
        <position position="1"/>
    </location>
</feature>
<feature type="compositionally biased region" description="Low complexity" evidence="1">
    <location>
        <begin position="67"/>
        <end position="91"/>
    </location>
</feature>
<evidence type="ECO:0000313" key="3">
    <source>
        <dbReference type="Proteomes" id="UP001642484"/>
    </source>
</evidence>
<reference evidence="2 3" key="1">
    <citation type="submission" date="2024-02" db="EMBL/GenBank/DDBJ databases">
        <authorList>
            <person name="Chen Y."/>
            <person name="Shah S."/>
            <person name="Dougan E. K."/>
            <person name="Thang M."/>
            <person name="Chan C."/>
        </authorList>
    </citation>
    <scope>NUCLEOTIDE SEQUENCE [LARGE SCALE GENOMIC DNA]</scope>
</reference>
<accession>A0ABP0KSF5</accession>
<protein>
    <recommendedName>
        <fullName evidence="4">Transmembrane protein</fullName>
    </recommendedName>
</protein>
<dbReference type="EMBL" id="CAXAMN010009724">
    <property type="protein sequence ID" value="CAK9029633.1"/>
    <property type="molecule type" value="Genomic_DNA"/>
</dbReference>
<organism evidence="2 3">
    <name type="scientific">Durusdinium trenchii</name>
    <dbReference type="NCBI Taxonomy" id="1381693"/>
    <lineage>
        <taxon>Eukaryota</taxon>
        <taxon>Sar</taxon>
        <taxon>Alveolata</taxon>
        <taxon>Dinophyceae</taxon>
        <taxon>Suessiales</taxon>
        <taxon>Symbiodiniaceae</taxon>
        <taxon>Durusdinium</taxon>
    </lineage>
</organism>